<feature type="region of interest" description="Disordered" evidence="1">
    <location>
        <begin position="1"/>
        <end position="24"/>
    </location>
</feature>
<name>A0A183B2R9_9TREM</name>
<feature type="compositionally biased region" description="Polar residues" evidence="1">
    <location>
        <begin position="1"/>
        <end position="17"/>
    </location>
</feature>
<reference evidence="2" key="1">
    <citation type="submission" date="2016-06" db="UniProtKB">
        <authorList>
            <consortium name="WormBaseParasite"/>
        </authorList>
    </citation>
    <scope>IDENTIFICATION</scope>
</reference>
<dbReference type="AlphaFoldDB" id="A0A183B2R9"/>
<dbReference type="WBParaSite" id="ECPE_0001354301-mRNA-1">
    <property type="protein sequence ID" value="ECPE_0001354301-mRNA-1"/>
    <property type="gene ID" value="ECPE_0001354301"/>
</dbReference>
<organism evidence="2">
    <name type="scientific">Echinostoma caproni</name>
    <dbReference type="NCBI Taxonomy" id="27848"/>
    <lineage>
        <taxon>Eukaryota</taxon>
        <taxon>Metazoa</taxon>
        <taxon>Spiralia</taxon>
        <taxon>Lophotrochozoa</taxon>
        <taxon>Platyhelminthes</taxon>
        <taxon>Trematoda</taxon>
        <taxon>Digenea</taxon>
        <taxon>Plagiorchiida</taxon>
        <taxon>Echinostomata</taxon>
        <taxon>Echinostomatoidea</taxon>
        <taxon>Echinostomatidae</taxon>
        <taxon>Echinostoma</taxon>
    </lineage>
</organism>
<sequence>LNPGKSTSDRGCSQSVPKSGIVPVPPTTQVTIEIRIGPKNFSYTVRLPPASMLVISDELTDLLHQLDEAAAQFEYEFVRSLSRRLRTVQEAEDLQVRFLGSECFFPSCP</sequence>
<protein>
    <submittedName>
        <fullName evidence="2">FERM domain-containing protein</fullName>
    </submittedName>
</protein>
<accession>A0A183B2R9</accession>
<evidence type="ECO:0000313" key="2">
    <source>
        <dbReference type="WBParaSite" id="ECPE_0001354301-mRNA-1"/>
    </source>
</evidence>
<evidence type="ECO:0000256" key="1">
    <source>
        <dbReference type="SAM" id="MobiDB-lite"/>
    </source>
</evidence>
<proteinExistence type="predicted"/>